<accession>A0A0L0N3M1</accession>
<feature type="region of interest" description="Disordered" evidence="1">
    <location>
        <begin position="550"/>
        <end position="570"/>
    </location>
</feature>
<dbReference type="AlphaFoldDB" id="A0A0L0N3M1"/>
<proteinExistence type="predicted"/>
<feature type="region of interest" description="Disordered" evidence="1">
    <location>
        <begin position="1"/>
        <end position="294"/>
    </location>
</feature>
<protein>
    <submittedName>
        <fullName evidence="2">Uncharacterized protein</fullName>
    </submittedName>
</protein>
<feature type="compositionally biased region" description="Basic residues" evidence="1">
    <location>
        <begin position="219"/>
        <end position="243"/>
    </location>
</feature>
<feature type="compositionally biased region" description="Basic and acidic residues" evidence="1">
    <location>
        <begin position="163"/>
        <end position="180"/>
    </location>
</feature>
<comment type="caution">
    <text evidence="2">The sequence shown here is derived from an EMBL/GenBank/DDBJ whole genome shotgun (WGS) entry which is preliminary data.</text>
</comment>
<organism evidence="2 3">
    <name type="scientific">Tolypocladium ophioglossoides (strain CBS 100239)</name>
    <name type="common">Snaketongue truffleclub</name>
    <name type="synonym">Elaphocordyceps ophioglossoides</name>
    <dbReference type="NCBI Taxonomy" id="1163406"/>
    <lineage>
        <taxon>Eukaryota</taxon>
        <taxon>Fungi</taxon>
        <taxon>Dikarya</taxon>
        <taxon>Ascomycota</taxon>
        <taxon>Pezizomycotina</taxon>
        <taxon>Sordariomycetes</taxon>
        <taxon>Hypocreomycetidae</taxon>
        <taxon>Hypocreales</taxon>
        <taxon>Ophiocordycipitaceae</taxon>
        <taxon>Tolypocladium</taxon>
    </lineage>
</organism>
<reference evidence="2 3" key="1">
    <citation type="journal article" date="2015" name="BMC Genomics">
        <title>The genome of the truffle-parasite Tolypocladium ophioglossoides and the evolution of antifungal peptaibiotics.</title>
        <authorList>
            <person name="Quandt C.A."/>
            <person name="Bushley K.E."/>
            <person name="Spatafora J.W."/>
        </authorList>
    </citation>
    <scope>NUCLEOTIDE SEQUENCE [LARGE SCALE GENOMIC DNA]</scope>
    <source>
        <strain evidence="2 3">CBS 100239</strain>
    </source>
</reference>
<evidence type="ECO:0000256" key="1">
    <source>
        <dbReference type="SAM" id="MobiDB-lite"/>
    </source>
</evidence>
<evidence type="ECO:0000313" key="2">
    <source>
        <dbReference type="EMBL" id="KND88589.1"/>
    </source>
</evidence>
<sequence>MSRSGLRSGVIRGAEAYPPGPAPEQTVSDSSDEDDEGITANASRRRPPLSRQPTTSNRQTRQNGRQPRSRGLGPYEGKPQEQPPSKKRQTAIEVQLPPLKRRAGLRSGGAEAPPAIEPTEQDGDKSEDEGADEAPKDPDFYHTLNERSRAGLGAPSRPNEQQNDSREAEEQLQKEFREQEDIYAFEGSDDAAGNGRENQPRGVPEPEATGGMQHDRTIRTRGKKAARGKKAKAKPVRKSRRQRTGSVDLATPDEEQAAVSQTPEERGEGDEDEEADKADEDANGEGDNGEEKTVDITSDGLRGMVRLVGHRGWTNEGGQYADELLRQEDESEKEWMGRNSKYLKGDGRCKRLYAEVHHLLKLYQGGPKFPDLDGQIVYLREQKEAIEEAVNAIQASIDGIVTDMEKTMTNFARNVDKRWKWAKEAAKSLYRRIIPLLVLCFKQSFLVGTAAVMEDDTPEEGQFKACTIQPQLVITRWIVLLYDVLRDELENNPPRPTTDAKKEQENLDTVAKQRGYLGKHLDRFHERLKLAKKELKGRTDAPRLRQQAIENDRQAQAAREEKERNMREARDRQMQLFAESTQRMRAAEPRDEYYEKQGWYLWEDERLLDMIRRVVSPDVYALQACLPRRSLEELKRRVVELRDESRRKYEAAGFAPPMWCYSLRDEAV</sequence>
<dbReference type="Proteomes" id="UP000036947">
    <property type="component" value="Unassembled WGS sequence"/>
</dbReference>
<evidence type="ECO:0000313" key="3">
    <source>
        <dbReference type="Proteomes" id="UP000036947"/>
    </source>
</evidence>
<keyword evidence="3" id="KW-1185">Reference proteome</keyword>
<name>A0A0L0N3M1_TOLOC</name>
<feature type="compositionally biased region" description="Polar residues" evidence="1">
    <location>
        <begin position="51"/>
        <end position="66"/>
    </location>
</feature>
<feature type="compositionally biased region" description="Basic and acidic residues" evidence="1">
    <location>
        <begin position="133"/>
        <end position="149"/>
    </location>
</feature>
<feature type="compositionally biased region" description="Acidic residues" evidence="1">
    <location>
        <begin position="267"/>
        <end position="288"/>
    </location>
</feature>
<feature type="compositionally biased region" description="Acidic residues" evidence="1">
    <location>
        <begin position="119"/>
        <end position="132"/>
    </location>
</feature>
<gene>
    <name evidence="2" type="ORF">TOPH_06748</name>
</gene>
<dbReference type="EMBL" id="LFRF01000024">
    <property type="protein sequence ID" value="KND88589.1"/>
    <property type="molecule type" value="Genomic_DNA"/>
</dbReference>
<dbReference type="STRING" id="1163406.A0A0L0N3M1"/>
<dbReference type="OrthoDB" id="5236024at2759"/>